<keyword evidence="3" id="KW-1185">Reference proteome</keyword>
<accession>A0ABV7ZK97</accession>
<gene>
    <name evidence="2" type="ORF">ACFOPX_06670</name>
</gene>
<sequence>MRRRKHLKSNAKQSKRECKKNKSRGSKNQYNADKTTHLEKELISRHKPDLYAHGRIAIKDEKQKRAFLYFNRPFSRG</sequence>
<organism evidence="2 3">
    <name type="scientific">Helicobacter baculiformis</name>
    <dbReference type="NCBI Taxonomy" id="427351"/>
    <lineage>
        <taxon>Bacteria</taxon>
        <taxon>Pseudomonadati</taxon>
        <taxon>Campylobacterota</taxon>
        <taxon>Epsilonproteobacteria</taxon>
        <taxon>Campylobacterales</taxon>
        <taxon>Helicobacteraceae</taxon>
        <taxon>Helicobacter</taxon>
    </lineage>
</organism>
<evidence type="ECO:0000313" key="2">
    <source>
        <dbReference type="EMBL" id="MFC3848203.1"/>
    </source>
</evidence>
<dbReference type="EMBL" id="JBHRZO010000048">
    <property type="protein sequence ID" value="MFC3848203.1"/>
    <property type="molecule type" value="Genomic_DNA"/>
</dbReference>
<proteinExistence type="predicted"/>
<dbReference type="Proteomes" id="UP001595783">
    <property type="component" value="Unassembled WGS sequence"/>
</dbReference>
<evidence type="ECO:0000313" key="3">
    <source>
        <dbReference type="Proteomes" id="UP001595783"/>
    </source>
</evidence>
<reference evidence="3" key="1">
    <citation type="journal article" date="2019" name="Int. J. Syst. Evol. Microbiol.">
        <title>The Global Catalogue of Microorganisms (GCM) 10K type strain sequencing project: providing services to taxonomists for standard genome sequencing and annotation.</title>
        <authorList>
            <consortium name="The Broad Institute Genomics Platform"/>
            <consortium name="The Broad Institute Genome Sequencing Center for Infectious Disease"/>
            <person name="Wu L."/>
            <person name="Ma J."/>
        </authorList>
    </citation>
    <scope>NUCLEOTIDE SEQUENCE [LARGE SCALE GENOMIC DNA]</scope>
    <source>
        <strain evidence="3">CCUG 53816</strain>
    </source>
</reference>
<feature type="region of interest" description="Disordered" evidence="1">
    <location>
        <begin position="1"/>
        <end position="37"/>
    </location>
</feature>
<evidence type="ECO:0000256" key="1">
    <source>
        <dbReference type="SAM" id="MobiDB-lite"/>
    </source>
</evidence>
<comment type="caution">
    <text evidence="2">The sequence shown here is derived from an EMBL/GenBank/DDBJ whole genome shotgun (WGS) entry which is preliminary data.</text>
</comment>
<name>A0ABV7ZK97_9HELI</name>
<protein>
    <submittedName>
        <fullName evidence="2">Uncharacterized protein</fullName>
    </submittedName>
</protein>
<dbReference type="RefSeq" id="WP_199767589.1">
    <property type="nucleotide sequence ID" value="NZ_FZMF01000002.1"/>
</dbReference>